<sequence length="168" mass="19257">METIVPFKGKVKFKITLDPTVWIFDDRKLDLTTYFSEERIIKDELEEYKRGMGEHWSREIMEGATVPPTLNSEKKYKRQEKQEMMTGTFGMVLKPFIETAEPGKDASKAVFETASGEYSFPLESAKELIFKFSENGKPLKENGPVHILLPDGSNQDEPITDVFAIRVE</sequence>
<keyword evidence="2" id="KW-1185">Reference proteome</keyword>
<dbReference type="Proteomes" id="UP000043699">
    <property type="component" value="Unassembled WGS sequence"/>
</dbReference>
<dbReference type="EMBL" id="CCXS01000001">
    <property type="protein sequence ID" value="CEG22358.1"/>
    <property type="molecule type" value="Genomic_DNA"/>
</dbReference>
<gene>
    <name evidence="1" type="ORF">BN1080_01284</name>
</gene>
<evidence type="ECO:0000313" key="2">
    <source>
        <dbReference type="Proteomes" id="UP000043699"/>
    </source>
</evidence>
<accession>A0A098EJA4</accession>
<dbReference type="OrthoDB" id="2404998at2"/>
<dbReference type="STRING" id="1499687.BN1080_01284"/>
<proteinExistence type="predicted"/>
<name>A0A098EJA4_9BACL</name>
<evidence type="ECO:0000313" key="1">
    <source>
        <dbReference type="EMBL" id="CEG22358.1"/>
    </source>
</evidence>
<organism evidence="1 2">
    <name type="scientific">Planococcus massiliensis</name>
    <dbReference type="NCBI Taxonomy" id="1499687"/>
    <lineage>
        <taxon>Bacteria</taxon>
        <taxon>Bacillati</taxon>
        <taxon>Bacillota</taxon>
        <taxon>Bacilli</taxon>
        <taxon>Bacillales</taxon>
        <taxon>Caryophanaceae</taxon>
        <taxon>Planococcus</taxon>
    </lineage>
</organism>
<evidence type="ECO:0008006" key="3">
    <source>
        <dbReference type="Google" id="ProtNLM"/>
    </source>
</evidence>
<protein>
    <recommendedName>
        <fullName evidence="3">Peptidyl-prolyl cis-trans isomerase</fullName>
    </recommendedName>
</protein>
<dbReference type="AlphaFoldDB" id="A0A098EJA4"/>
<dbReference type="RefSeq" id="WP_052651061.1">
    <property type="nucleotide sequence ID" value="NZ_CCXS01000001.1"/>
</dbReference>
<reference evidence="1 2" key="1">
    <citation type="submission" date="2014-09" db="EMBL/GenBank/DDBJ databases">
        <authorList>
            <person name="Urmite Genomes Urmite Genomes"/>
        </authorList>
    </citation>
    <scope>NUCLEOTIDE SEQUENCE [LARGE SCALE GENOMIC DNA]</scope>
    <source>
        <strain evidence="1 2">ES2</strain>
    </source>
</reference>